<dbReference type="GO" id="GO:0000932">
    <property type="term" value="C:P-body"/>
    <property type="evidence" value="ECO:0007669"/>
    <property type="project" value="TreeGrafter"/>
</dbReference>
<reference evidence="8 9" key="1">
    <citation type="journal article" date="2013" name="Genome Biol.">
        <title>Genome of Acanthamoeba castellanii highlights extensive lateral gene transfer and early evolution of tyrosine kinase signaling.</title>
        <authorList>
            <person name="Clarke M."/>
            <person name="Lohan A.J."/>
            <person name="Liu B."/>
            <person name="Lagkouvardos I."/>
            <person name="Roy S."/>
            <person name="Zafar N."/>
            <person name="Bertelli C."/>
            <person name="Schilde C."/>
            <person name="Kianianmomeni A."/>
            <person name="Burglin T.R."/>
            <person name="Frech C."/>
            <person name="Turcotte B."/>
            <person name="Kopec K.O."/>
            <person name="Synnott J.M."/>
            <person name="Choo C."/>
            <person name="Paponov I."/>
            <person name="Finkler A."/>
            <person name="Soon Heng Tan C."/>
            <person name="Hutchins A.P."/>
            <person name="Weinmeier T."/>
            <person name="Rattei T."/>
            <person name="Chu J.S."/>
            <person name="Gimenez G."/>
            <person name="Irimia M."/>
            <person name="Rigden D.J."/>
            <person name="Fitzpatrick D.A."/>
            <person name="Lorenzo-Morales J."/>
            <person name="Bateman A."/>
            <person name="Chiu C.H."/>
            <person name="Tang P."/>
            <person name="Hegemann P."/>
            <person name="Fromm H."/>
            <person name="Raoult D."/>
            <person name="Greub G."/>
            <person name="Miranda-Saavedra D."/>
            <person name="Chen N."/>
            <person name="Nash P."/>
            <person name="Ginger M.L."/>
            <person name="Horn M."/>
            <person name="Schaap P."/>
            <person name="Caler L."/>
            <person name="Loftus B."/>
        </authorList>
    </citation>
    <scope>NUCLEOTIDE SEQUENCE [LARGE SCALE GENOMIC DNA]</scope>
    <source>
        <strain evidence="8 9">Neff</strain>
    </source>
</reference>
<comment type="subcellular location">
    <subcellularLocation>
        <location evidence="1">Nucleus</location>
    </subcellularLocation>
</comment>
<keyword evidence="9" id="KW-1185">Reference proteome</keyword>
<gene>
    <name evidence="8" type="ORF">ACA1_190750</name>
</gene>
<name>L8GF23_ACACF</name>
<evidence type="ECO:0000313" key="8">
    <source>
        <dbReference type="EMBL" id="ELR11338.1"/>
    </source>
</evidence>
<dbReference type="EMBL" id="KB008154">
    <property type="protein sequence ID" value="ELR11338.1"/>
    <property type="molecule type" value="Genomic_DNA"/>
</dbReference>
<feature type="non-terminal residue" evidence="8">
    <location>
        <position position="1"/>
    </location>
</feature>
<evidence type="ECO:0000256" key="1">
    <source>
        <dbReference type="ARBA" id="ARBA00004123"/>
    </source>
</evidence>
<dbReference type="OrthoDB" id="1162399at2759"/>
<dbReference type="GO" id="GO:0031369">
    <property type="term" value="F:translation initiation factor binding"/>
    <property type="evidence" value="ECO:0007669"/>
    <property type="project" value="TreeGrafter"/>
</dbReference>
<keyword evidence="4" id="KW-0804">Transcription</keyword>
<dbReference type="GO" id="GO:0060213">
    <property type="term" value="P:positive regulation of nuclear-transcribed mRNA poly(A) tail shortening"/>
    <property type="evidence" value="ECO:0007669"/>
    <property type="project" value="TreeGrafter"/>
</dbReference>
<dbReference type="InterPro" id="IPR012340">
    <property type="entry name" value="NA-bd_OB-fold"/>
</dbReference>
<evidence type="ECO:0000256" key="3">
    <source>
        <dbReference type="ARBA" id="ARBA00022478"/>
    </source>
</evidence>
<dbReference type="GO" id="GO:0003727">
    <property type="term" value="F:single-stranded RNA binding"/>
    <property type="evidence" value="ECO:0007669"/>
    <property type="project" value="TreeGrafter"/>
</dbReference>
<dbReference type="Proteomes" id="UP000011083">
    <property type="component" value="Unassembled WGS sequence"/>
</dbReference>
<dbReference type="PANTHER" id="PTHR12709:SF4">
    <property type="entry name" value="DNA-DIRECTED RNA POLYMERASE II SUBUNIT RPB7"/>
    <property type="match status" value="1"/>
</dbReference>
<evidence type="ECO:0000259" key="7">
    <source>
        <dbReference type="Pfam" id="PF03876"/>
    </source>
</evidence>
<dbReference type="GO" id="GO:0006367">
    <property type="term" value="P:transcription initiation at RNA polymerase II promoter"/>
    <property type="evidence" value="ECO:0007669"/>
    <property type="project" value="TreeGrafter"/>
</dbReference>
<dbReference type="InterPro" id="IPR005576">
    <property type="entry name" value="Rpb7-like_N"/>
</dbReference>
<keyword evidence="5" id="KW-0539">Nucleus</keyword>
<evidence type="ECO:0000256" key="4">
    <source>
        <dbReference type="ARBA" id="ARBA00023163"/>
    </source>
</evidence>
<evidence type="ECO:0000259" key="6">
    <source>
        <dbReference type="Pfam" id="PF00575"/>
    </source>
</evidence>
<dbReference type="InterPro" id="IPR036898">
    <property type="entry name" value="RNA_pol_Rpb7-like_N_sf"/>
</dbReference>
<evidence type="ECO:0000313" key="9">
    <source>
        <dbReference type="Proteomes" id="UP000011083"/>
    </source>
</evidence>
<dbReference type="PANTHER" id="PTHR12709">
    <property type="entry name" value="DNA-DIRECTED RNA POLYMERASE II, III"/>
    <property type="match status" value="1"/>
</dbReference>
<dbReference type="VEuPathDB" id="AmoebaDB:ACA1_190750"/>
<dbReference type="AlphaFoldDB" id="L8GF23"/>
<dbReference type="FunFam" id="2.40.50.140:FF:000043">
    <property type="entry name" value="DNA-directed RNA polymerase II subunit RPB7"/>
    <property type="match status" value="1"/>
</dbReference>
<dbReference type="SUPFAM" id="SSF88798">
    <property type="entry name" value="N-terminal, heterodimerisation domain of RBP7 (RpoE)"/>
    <property type="match status" value="1"/>
</dbReference>
<organism evidence="8 9">
    <name type="scientific">Acanthamoeba castellanii (strain ATCC 30010 / Neff)</name>
    <dbReference type="NCBI Taxonomy" id="1257118"/>
    <lineage>
        <taxon>Eukaryota</taxon>
        <taxon>Amoebozoa</taxon>
        <taxon>Discosea</taxon>
        <taxon>Longamoebia</taxon>
        <taxon>Centramoebida</taxon>
        <taxon>Acanthamoebidae</taxon>
        <taxon>Acanthamoeba</taxon>
    </lineage>
</organism>
<keyword evidence="3" id="KW-0240">DNA-directed RNA polymerase</keyword>
<dbReference type="STRING" id="1257118.L8GF23"/>
<proteinExistence type="inferred from homology"/>
<evidence type="ECO:0000256" key="5">
    <source>
        <dbReference type="ARBA" id="ARBA00023242"/>
    </source>
</evidence>
<dbReference type="InterPro" id="IPR003029">
    <property type="entry name" value="S1_domain"/>
</dbReference>
<feature type="domain" description="RNA polymerase Rpb7-like N-terminal" evidence="7">
    <location>
        <begin position="7"/>
        <end position="62"/>
    </location>
</feature>
<accession>L8GF23</accession>
<evidence type="ECO:0000256" key="2">
    <source>
        <dbReference type="ARBA" id="ARBA00009307"/>
    </source>
</evidence>
<protein>
    <submittedName>
        <fullName evidence="8">DNAdirected RNA polymerase II subunit RPB7, putative</fullName>
    </submittedName>
</protein>
<dbReference type="InterPro" id="IPR045113">
    <property type="entry name" value="Rpb7-like"/>
</dbReference>
<dbReference type="GO" id="GO:0005665">
    <property type="term" value="C:RNA polymerase II, core complex"/>
    <property type="evidence" value="ECO:0007669"/>
    <property type="project" value="TreeGrafter"/>
</dbReference>
<sequence>LQILLNRNLQLHPRHFGANLRNTIIQKLHTEVEGTCSGRYGFIIMVTSIATVGLGKINDGTGMVTFPVAYRAIVFRPFKGEVVDAVVTQVNKMGFMAEVGPLQVFVSKHLIPTDMTFDPTEHCFASEDESVKISKDDEFAIGSIKEDYLGLIS</sequence>
<dbReference type="GeneID" id="14911708"/>
<comment type="similarity">
    <text evidence="2">Belongs to the eukaryotic RPB7/RPC8 RNA polymerase subunit family.</text>
</comment>
<feature type="domain" description="S1 motif" evidence="6">
    <location>
        <begin position="77"/>
        <end position="135"/>
    </location>
</feature>
<dbReference type="KEGG" id="acan:ACA1_190750"/>
<dbReference type="Pfam" id="PF03876">
    <property type="entry name" value="SHS2_Rpb7-N"/>
    <property type="match status" value="1"/>
</dbReference>
<dbReference type="Gene3D" id="3.30.1490.120">
    <property type="entry name" value="RNA polymerase Rpb7-like, N-terminal domain"/>
    <property type="match status" value="1"/>
</dbReference>
<dbReference type="SUPFAM" id="SSF50249">
    <property type="entry name" value="Nucleic acid-binding proteins"/>
    <property type="match status" value="1"/>
</dbReference>
<dbReference type="GO" id="GO:0003697">
    <property type="term" value="F:single-stranded DNA binding"/>
    <property type="evidence" value="ECO:0007669"/>
    <property type="project" value="TreeGrafter"/>
</dbReference>
<dbReference type="OMA" id="TMRQPGL"/>
<dbReference type="Pfam" id="PF00575">
    <property type="entry name" value="S1"/>
    <property type="match status" value="1"/>
</dbReference>
<dbReference type="Gene3D" id="2.40.50.140">
    <property type="entry name" value="Nucleic acid-binding proteins"/>
    <property type="match status" value="1"/>
</dbReference>
<dbReference type="GO" id="GO:0045948">
    <property type="term" value="P:positive regulation of translational initiation"/>
    <property type="evidence" value="ECO:0007669"/>
    <property type="project" value="TreeGrafter"/>
</dbReference>
<dbReference type="RefSeq" id="XP_004333351.1">
    <property type="nucleotide sequence ID" value="XM_004333303.1"/>
</dbReference>
<dbReference type="FunFam" id="3.30.1490.120:FF:000001">
    <property type="entry name" value="DNA-directed RNA polymerase II subunit RPB7"/>
    <property type="match status" value="1"/>
</dbReference>
<dbReference type="CDD" id="cd04329">
    <property type="entry name" value="RNAP_II_Rpb7_N"/>
    <property type="match status" value="1"/>
</dbReference>